<gene>
    <name evidence="1" type="ORF">ABW06_25150</name>
</gene>
<sequence length="130" mass="14222">MTLRYRLIALAVLAAFIAGILWVASHYHDKWQEEKTRAEAAEKRADSSEAITANVIRAVTIMNIITEANQHAKEQIALESSRASRDIKAAVADDDCAKRTVPAGAAYRLREYADSLRSGAVRAAAGQPDR</sequence>
<reference evidence="1 2" key="1">
    <citation type="submission" date="2015-05" db="EMBL/GenBank/DDBJ databases">
        <title>Genome sequences of Pluralibacter gergoviae.</title>
        <authorList>
            <person name="Greninger A.L."/>
            <person name="Miller S."/>
        </authorList>
    </citation>
    <scope>NUCLEOTIDE SEQUENCE [LARGE SCALE GENOMIC DNA]</scope>
    <source>
        <strain evidence="1 2">JS81F13</strain>
    </source>
</reference>
<keyword evidence="2" id="KW-1185">Reference proteome</keyword>
<protein>
    <submittedName>
        <fullName evidence="1">Peptidase</fullName>
    </submittedName>
</protein>
<dbReference type="STRING" id="61647.LG71_19585"/>
<organism evidence="1 2">
    <name type="scientific">Pluralibacter gergoviae</name>
    <name type="common">Enterobacter gergoviae</name>
    <dbReference type="NCBI Taxonomy" id="61647"/>
    <lineage>
        <taxon>Bacteria</taxon>
        <taxon>Pseudomonadati</taxon>
        <taxon>Pseudomonadota</taxon>
        <taxon>Gammaproteobacteria</taxon>
        <taxon>Enterobacterales</taxon>
        <taxon>Enterobacteriaceae</taxon>
        <taxon>Pluralibacter</taxon>
    </lineage>
</organism>
<dbReference type="EMBL" id="LDZF01000053">
    <property type="protein sequence ID" value="KMK07618.1"/>
    <property type="molecule type" value="Genomic_DNA"/>
</dbReference>
<dbReference type="RefSeq" id="WP_048272914.1">
    <property type="nucleotide sequence ID" value="NZ_JZYL01000038.1"/>
</dbReference>
<accession>A0A0J5ME38</accession>
<name>A0A0J5ME38_PLUGE</name>
<dbReference type="AlphaFoldDB" id="A0A0J5ME38"/>
<evidence type="ECO:0000313" key="1">
    <source>
        <dbReference type="EMBL" id="KMK07618.1"/>
    </source>
</evidence>
<proteinExistence type="predicted"/>
<comment type="caution">
    <text evidence="1">The sequence shown here is derived from an EMBL/GenBank/DDBJ whole genome shotgun (WGS) entry which is preliminary data.</text>
</comment>
<evidence type="ECO:0000313" key="2">
    <source>
        <dbReference type="Proteomes" id="UP000036196"/>
    </source>
</evidence>
<dbReference type="Proteomes" id="UP000036196">
    <property type="component" value="Unassembled WGS sequence"/>
</dbReference>